<organism evidence="3 4">
    <name type="scientific">Folsomia candida</name>
    <name type="common">Springtail</name>
    <dbReference type="NCBI Taxonomy" id="158441"/>
    <lineage>
        <taxon>Eukaryota</taxon>
        <taxon>Metazoa</taxon>
        <taxon>Ecdysozoa</taxon>
        <taxon>Arthropoda</taxon>
        <taxon>Hexapoda</taxon>
        <taxon>Collembola</taxon>
        <taxon>Entomobryomorpha</taxon>
        <taxon>Isotomoidea</taxon>
        <taxon>Isotomidae</taxon>
        <taxon>Proisotominae</taxon>
        <taxon>Folsomia</taxon>
    </lineage>
</organism>
<feature type="signal peptide" evidence="2">
    <location>
        <begin position="1"/>
        <end position="16"/>
    </location>
</feature>
<protein>
    <submittedName>
        <fullName evidence="3">Uncharacterized protein</fullName>
    </submittedName>
</protein>
<name>A0A226E9P5_FOLCA</name>
<proteinExistence type="predicted"/>
<keyword evidence="4" id="KW-1185">Reference proteome</keyword>
<keyword evidence="1" id="KW-0812">Transmembrane</keyword>
<evidence type="ECO:0000256" key="2">
    <source>
        <dbReference type="SAM" id="SignalP"/>
    </source>
</evidence>
<evidence type="ECO:0000313" key="3">
    <source>
        <dbReference type="EMBL" id="OXA54263.1"/>
    </source>
</evidence>
<dbReference type="AlphaFoldDB" id="A0A226E9P5"/>
<feature type="chain" id="PRO_5012714200" evidence="2">
    <location>
        <begin position="17"/>
        <end position="629"/>
    </location>
</feature>
<sequence length="629" mass="72974">MFTVILIILQSEVVISEILHSVFPDNAEHSSFLSEIIDIEAYKISWEQGAHVEEVLFYLSRNHVPIYPHFPSRRKFVASIKFYLPQKRQPHFIVYSSLTWLAETIANLTTQITINVMEDIIISINVNPTKSNAAAGFPSDPSTYGNLRFVIEVHLRQKISLFLCRICSPEFYTGVWKRFRKFKSFERDRITNFHGYQLNAWNVEQVNQPNTHVRVKSQYGHRAYKRFIFPHILAMLHFSDKVNATFVSCPCHPTQANLDFHFSTSDYHFSEVSSYPKHQYRQRFYTNDRFEITFITYNHLKPDSFKNLLVNPIGYKCYLITIFIMLGICMFSYLFVSFETKPRISVCTWIFVVTRPLLGQHVILPKISQRHKTPLNLVFFGWISYCLLLTELYRGNVYQHLFAPSYTSPPINFFQLINSPTYRSLTHEKTHRSILSPESEYAAIFMETRKKFEKNHNPLNTVQILKREGYLNLFKTLTTKESAFVASIEYIQLYEEYFSRLFASSENSIVKSLDVLAGNKVWILHDRPGASEARYTFSQLYSSGILTRSRKILYETWTKAFVNLIWSPALKATIEESLDFDKGTSSLDGKKGVKVLRLKHLTGLFVTFGVGLALGLVLFLGEIAASGKY</sequence>
<evidence type="ECO:0000256" key="1">
    <source>
        <dbReference type="SAM" id="Phobius"/>
    </source>
</evidence>
<gene>
    <name evidence="3" type="ORF">Fcan01_10869</name>
</gene>
<accession>A0A226E9P5</accession>
<feature type="transmembrane region" description="Helical" evidence="1">
    <location>
        <begin position="601"/>
        <end position="621"/>
    </location>
</feature>
<dbReference type="Proteomes" id="UP000198287">
    <property type="component" value="Unassembled WGS sequence"/>
</dbReference>
<feature type="transmembrane region" description="Helical" evidence="1">
    <location>
        <begin position="318"/>
        <end position="336"/>
    </location>
</feature>
<keyword evidence="1" id="KW-0472">Membrane</keyword>
<dbReference type="EMBL" id="LNIX01000005">
    <property type="protein sequence ID" value="OXA54263.1"/>
    <property type="molecule type" value="Genomic_DNA"/>
</dbReference>
<keyword evidence="1" id="KW-1133">Transmembrane helix</keyword>
<evidence type="ECO:0000313" key="4">
    <source>
        <dbReference type="Proteomes" id="UP000198287"/>
    </source>
</evidence>
<keyword evidence="2" id="KW-0732">Signal</keyword>
<reference evidence="3 4" key="1">
    <citation type="submission" date="2015-12" db="EMBL/GenBank/DDBJ databases">
        <title>The genome of Folsomia candida.</title>
        <authorList>
            <person name="Faddeeva A."/>
            <person name="Derks M.F."/>
            <person name="Anvar Y."/>
            <person name="Smit S."/>
            <person name="Van Straalen N."/>
            <person name="Roelofs D."/>
        </authorList>
    </citation>
    <scope>NUCLEOTIDE SEQUENCE [LARGE SCALE GENOMIC DNA]</scope>
    <source>
        <strain evidence="3 4">VU population</strain>
        <tissue evidence="3">Whole body</tissue>
    </source>
</reference>
<comment type="caution">
    <text evidence="3">The sequence shown here is derived from an EMBL/GenBank/DDBJ whole genome shotgun (WGS) entry which is preliminary data.</text>
</comment>